<gene>
    <name evidence="2" type="ORF">LADA_0D13410G</name>
</gene>
<organism evidence="2 3">
    <name type="scientific">Lachancea dasiensis</name>
    <dbReference type="NCBI Taxonomy" id="1072105"/>
    <lineage>
        <taxon>Eukaryota</taxon>
        <taxon>Fungi</taxon>
        <taxon>Dikarya</taxon>
        <taxon>Ascomycota</taxon>
        <taxon>Saccharomycotina</taxon>
        <taxon>Saccharomycetes</taxon>
        <taxon>Saccharomycetales</taxon>
        <taxon>Saccharomycetaceae</taxon>
        <taxon>Lachancea</taxon>
    </lineage>
</organism>
<dbReference type="Proteomes" id="UP000190274">
    <property type="component" value="Chromosome D"/>
</dbReference>
<feature type="chain" id="PRO_5009235980" evidence="1">
    <location>
        <begin position="28"/>
        <end position="630"/>
    </location>
</feature>
<name>A0A1G4J8G4_9SACH</name>
<reference evidence="2 3" key="1">
    <citation type="submission" date="2016-03" db="EMBL/GenBank/DDBJ databases">
        <authorList>
            <person name="Devillers H."/>
        </authorList>
    </citation>
    <scope>NUCLEOTIDE SEQUENCE [LARGE SCALE GENOMIC DNA]</scope>
    <source>
        <strain evidence="2">CBS 10888</strain>
    </source>
</reference>
<keyword evidence="1" id="KW-0732">Signal</keyword>
<sequence>MLKSKLFRSLVTAGCLLLVLLYCVAKAINSDANTWMFNSLKIQSTDANTPYATPIRWDNYRESIRELDFDNSTALFNSIRAALRQAASDIHPVGVSYFPAVIPEGTLMYHAGSEVPTSFEWLAMDHEFSYSFGLRTPSYGRKSLRRHGPPPPNPLMDMALGPNSNLTNFPGEPDRKQSMMLTFRATRDLNRLLYLDGASAAKTDGTGEMDTQELLSDVIKVKLNLTDDGDDTRMKERLFASRICKWGKPFGLSGIVRVEVGFEIILCDFSSDDVELVSKLDMVFPSDYLDLPPPTVLTQENGWPIDQNDNLIEDDLTAEQRDILAREDSWEDTLSRFDATKGFNWLLAGAIHDKGDKRISLDYRHTVTGINRTYIHPDANNRRLLNSGMTWAKQLKIVEDLEQALCTGFDASASTDWQQVFDETVDKFAPMLKVMSNILNRNASIESRAINATSITLNFVLRFMSIDEGKEQFGAGKQFAVYQYTRPLKQLQTDSDYLIWSAAVNIVTRIVDAIYDVNDLLTPLVRFSLQHQQNSNASLHATESVDAARTILDKLIKLLGWIEFDYSCNTVCGWNEVCYTPSWGPSPMGMEVPSSNRPKKGTHFDEARQRLVIDKDLQCVSVEDILYRSR</sequence>
<dbReference type="EMBL" id="LT598454">
    <property type="protein sequence ID" value="SCU86260.1"/>
    <property type="molecule type" value="Genomic_DNA"/>
</dbReference>
<dbReference type="InterPro" id="IPR038921">
    <property type="entry name" value="YOR389W-like"/>
</dbReference>
<dbReference type="PANTHER" id="PTHR35204:SF1">
    <property type="entry name" value="ENTEROTOXIN"/>
    <property type="match status" value="1"/>
</dbReference>
<dbReference type="PANTHER" id="PTHR35204">
    <property type="entry name" value="YALI0A21131P"/>
    <property type="match status" value="1"/>
</dbReference>
<feature type="signal peptide" evidence="1">
    <location>
        <begin position="1"/>
        <end position="27"/>
    </location>
</feature>
<dbReference type="OrthoDB" id="10261782at2759"/>
<protein>
    <submittedName>
        <fullName evidence="2">LADA_0D13410g1_1</fullName>
    </submittedName>
</protein>
<evidence type="ECO:0000313" key="3">
    <source>
        <dbReference type="Proteomes" id="UP000190274"/>
    </source>
</evidence>
<evidence type="ECO:0000313" key="2">
    <source>
        <dbReference type="EMBL" id="SCU86260.1"/>
    </source>
</evidence>
<proteinExistence type="predicted"/>
<evidence type="ECO:0000256" key="1">
    <source>
        <dbReference type="SAM" id="SignalP"/>
    </source>
</evidence>
<dbReference type="AlphaFoldDB" id="A0A1G4J8G4"/>
<accession>A0A1G4J8G4</accession>
<keyword evidence="3" id="KW-1185">Reference proteome</keyword>